<dbReference type="InterPro" id="IPR011006">
    <property type="entry name" value="CheY-like_superfamily"/>
</dbReference>
<dbReference type="Proteomes" id="UP000600214">
    <property type="component" value="Unassembled WGS sequence"/>
</dbReference>
<dbReference type="Pfam" id="PF00072">
    <property type="entry name" value="Response_reg"/>
    <property type="match status" value="1"/>
</dbReference>
<comment type="caution">
    <text evidence="3">The sequence shown here is derived from an EMBL/GenBank/DDBJ whole genome shotgun (WGS) entry which is preliminary data.</text>
</comment>
<dbReference type="PROSITE" id="PS50110">
    <property type="entry name" value="RESPONSE_REGULATORY"/>
    <property type="match status" value="1"/>
</dbReference>
<dbReference type="Gene3D" id="3.40.50.2300">
    <property type="match status" value="1"/>
</dbReference>
<dbReference type="SMART" id="SM00448">
    <property type="entry name" value="REC"/>
    <property type="match status" value="1"/>
</dbReference>
<dbReference type="EMBL" id="BMIA01000001">
    <property type="protein sequence ID" value="GGH30284.1"/>
    <property type="molecule type" value="Genomic_DNA"/>
</dbReference>
<evidence type="ECO:0000313" key="4">
    <source>
        <dbReference type="Proteomes" id="UP000600214"/>
    </source>
</evidence>
<reference evidence="4" key="1">
    <citation type="journal article" date="2019" name="Int. J. Syst. Evol. Microbiol.">
        <title>The Global Catalogue of Microorganisms (GCM) 10K type strain sequencing project: providing services to taxonomists for standard genome sequencing and annotation.</title>
        <authorList>
            <consortium name="The Broad Institute Genomics Platform"/>
            <consortium name="The Broad Institute Genome Sequencing Center for Infectious Disease"/>
            <person name="Wu L."/>
            <person name="Ma J."/>
        </authorList>
    </citation>
    <scope>NUCLEOTIDE SEQUENCE [LARGE SCALE GENOMIC DNA]</scope>
    <source>
        <strain evidence="4">CGMCC 1.15288</strain>
    </source>
</reference>
<keyword evidence="1" id="KW-0597">Phosphoprotein</keyword>
<organism evidence="3 4">
    <name type="scientific">Dyadobacter endophyticus</name>
    <dbReference type="NCBI Taxonomy" id="1749036"/>
    <lineage>
        <taxon>Bacteria</taxon>
        <taxon>Pseudomonadati</taxon>
        <taxon>Bacteroidota</taxon>
        <taxon>Cytophagia</taxon>
        <taxon>Cytophagales</taxon>
        <taxon>Spirosomataceae</taxon>
        <taxon>Dyadobacter</taxon>
    </lineage>
</organism>
<dbReference type="RefSeq" id="WP_188930880.1">
    <property type="nucleotide sequence ID" value="NZ_BMIA01000001.1"/>
</dbReference>
<evidence type="ECO:0000256" key="1">
    <source>
        <dbReference type="PROSITE-ProRule" id="PRU00169"/>
    </source>
</evidence>
<name>A0ABQ1YN48_9BACT</name>
<dbReference type="SUPFAM" id="SSF52172">
    <property type="entry name" value="CheY-like"/>
    <property type="match status" value="1"/>
</dbReference>
<keyword evidence="4" id="KW-1185">Reference proteome</keyword>
<dbReference type="InterPro" id="IPR001789">
    <property type="entry name" value="Sig_transdc_resp-reg_receiver"/>
</dbReference>
<gene>
    <name evidence="3" type="ORF">GCM10007423_18330</name>
</gene>
<evidence type="ECO:0000313" key="3">
    <source>
        <dbReference type="EMBL" id="GGH30284.1"/>
    </source>
</evidence>
<accession>A0ABQ1YN48</accession>
<proteinExistence type="predicted"/>
<feature type="domain" description="Response regulatory" evidence="2">
    <location>
        <begin position="10"/>
        <end position="130"/>
    </location>
</feature>
<dbReference type="InterPro" id="IPR052893">
    <property type="entry name" value="TCS_response_regulator"/>
</dbReference>
<dbReference type="PANTHER" id="PTHR44520:SF2">
    <property type="entry name" value="RESPONSE REGULATOR RCP1"/>
    <property type="match status" value="1"/>
</dbReference>
<sequence>MKTMIPGNISILLVDDDVDDQEIFLLTMQDTGTGVECEFACDGIQALEKLGDGGYQPHLIFIDINMPKMNGMELLTALKQNPRLGKTPVYMYSTSDQKEIVTKCMELGASGFMKKSPDIEELRREFSSVIDNRLPL</sequence>
<dbReference type="PANTHER" id="PTHR44520">
    <property type="entry name" value="RESPONSE REGULATOR RCP1-RELATED"/>
    <property type="match status" value="1"/>
</dbReference>
<protein>
    <recommendedName>
        <fullName evidence="2">Response regulatory domain-containing protein</fullName>
    </recommendedName>
</protein>
<feature type="modified residue" description="4-aspartylphosphate" evidence="1">
    <location>
        <position position="63"/>
    </location>
</feature>
<evidence type="ECO:0000259" key="2">
    <source>
        <dbReference type="PROSITE" id="PS50110"/>
    </source>
</evidence>